<evidence type="ECO:0000313" key="2">
    <source>
        <dbReference type="EMBL" id="KIM64750.1"/>
    </source>
</evidence>
<dbReference type="InParanoid" id="A0A0C3DW04"/>
<keyword evidence="3" id="KW-1185">Reference proteome</keyword>
<evidence type="ECO:0000313" key="3">
    <source>
        <dbReference type="Proteomes" id="UP000053989"/>
    </source>
</evidence>
<protein>
    <submittedName>
        <fullName evidence="2">Uncharacterized protein</fullName>
    </submittedName>
</protein>
<organism evidence="2 3">
    <name type="scientific">Scleroderma citrinum Foug A</name>
    <dbReference type="NCBI Taxonomy" id="1036808"/>
    <lineage>
        <taxon>Eukaryota</taxon>
        <taxon>Fungi</taxon>
        <taxon>Dikarya</taxon>
        <taxon>Basidiomycota</taxon>
        <taxon>Agaricomycotina</taxon>
        <taxon>Agaricomycetes</taxon>
        <taxon>Agaricomycetidae</taxon>
        <taxon>Boletales</taxon>
        <taxon>Sclerodermatineae</taxon>
        <taxon>Sclerodermataceae</taxon>
        <taxon>Scleroderma</taxon>
    </lineage>
</organism>
<dbReference type="Proteomes" id="UP000053989">
    <property type="component" value="Unassembled WGS sequence"/>
</dbReference>
<feature type="region of interest" description="Disordered" evidence="1">
    <location>
        <begin position="119"/>
        <end position="141"/>
    </location>
</feature>
<reference evidence="3" key="2">
    <citation type="submission" date="2015-01" db="EMBL/GenBank/DDBJ databases">
        <title>Evolutionary Origins and Diversification of the Mycorrhizal Mutualists.</title>
        <authorList>
            <consortium name="DOE Joint Genome Institute"/>
            <consortium name="Mycorrhizal Genomics Consortium"/>
            <person name="Kohler A."/>
            <person name="Kuo A."/>
            <person name="Nagy L.G."/>
            <person name="Floudas D."/>
            <person name="Copeland A."/>
            <person name="Barry K.W."/>
            <person name="Cichocki N."/>
            <person name="Veneault-Fourrey C."/>
            <person name="LaButti K."/>
            <person name="Lindquist E.A."/>
            <person name="Lipzen A."/>
            <person name="Lundell T."/>
            <person name="Morin E."/>
            <person name="Murat C."/>
            <person name="Riley R."/>
            <person name="Ohm R."/>
            <person name="Sun H."/>
            <person name="Tunlid A."/>
            <person name="Henrissat B."/>
            <person name="Grigoriev I.V."/>
            <person name="Hibbett D.S."/>
            <person name="Martin F."/>
        </authorList>
    </citation>
    <scope>NUCLEOTIDE SEQUENCE [LARGE SCALE GENOMIC DNA]</scope>
    <source>
        <strain evidence="3">Foug A</strain>
    </source>
</reference>
<dbReference type="OrthoDB" id="3176171at2759"/>
<dbReference type="HOGENOM" id="CLU_1295079_0_0_1"/>
<dbReference type="EMBL" id="KN822026">
    <property type="protein sequence ID" value="KIM64750.1"/>
    <property type="molecule type" value="Genomic_DNA"/>
</dbReference>
<dbReference type="SUPFAM" id="SSF52540">
    <property type="entry name" value="P-loop containing nucleoside triphosphate hydrolases"/>
    <property type="match status" value="1"/>
</dbReference>
<evidence type="ECO:0000256" key="1">
    <source>
        <dbReference type="SAM" id="MobiDB-lite"/>
    </source>
</evidence>
<reference evidence="2 3" key="1">
    <citation type="submission" date="2014-04" db="EMBL/GenBank/DDBJ databases">
        <authorList>
            <consortium name="DOE Joint Genome Institute"/>
            <person name="Kuo A."/>
            <person name="Kohler A."/>
            <person name="Nagy L.G."/>
            <person name="Floudas D."/>
            <person name="Copeland A."/>
            <person name="Barry K.W."/>
            <person name="Cichocki N."/>
            <person name="Veneault-Fourrey C."/>
            <person name="LaButti K."/>
            <person name="Lindquist E.A."/>
            <person name="Lipzen A."/>
            <person name="Lundell T."/>
            <person name="Morin E."/>
            <person name="Murat C."/>
            <person name="Sun H."/>
            <person name="Tunlid A."/>
            <person name="Henrissat B."/>
            <person name="Grigoriev I.V."/>
            <person name="Hibbett D.S."/>
            <person name="Martin F."/>
            <person name="Nordberg H.P."/>
            <person name="Cantor M.N."/>
            <person name="Hua S.X."/>
        </authorList>
    </citation>
    <scope>NUCLEOTIDE SEQUENCE [LARGE SCALE GENOMIC DNA]</scope>
    <source>
        <strain evidence="2 3">Foug A</strain>
    </source>
</reference>
<proteinExistence type="predicted"/>
<accession>A0A0C3DW04</accession>
<name>A0A0C3DW04_9AGAM</name>
<sequence>MINKSLSVLRMVQLTHSQTQRHNRDSKLTHILQESLGVFDEAVALSTLCFGIYAKSIKNTARVNQELSPLKLKGPFPKAQLANTRHLAYIHALEAKLATWRSGELVDRSDWTTLDKPMNASAAARKPASTQSATQSQTPVNPVLEGIRSEINSRPQTSTVREKTLCRENELDDQLAKKGRMGVSSVAIQVHHLCLELLSAKFPVKIKVSHTYK</sequence>
<dbReference type="AlphaFoldDB" id="A0A0C3DW04"/>
<dbReference type="STRING" id="1036808.A0A0C3DW04"/>
<feature type="compositionally biased region" description="Polar residues" evidence="1">
    <location>
        <begin position="128"/>
        <end position="140"/>
    </location>
</feature>
<dbReference type="Gene3D" id="3.40.850.10">
    <property type="entry name" value="Kinesin motor domain"/>
    <property type="match status" value="1"/>
</dbReference>
<dbReference type="InterPro" id="IPR036961">
    <property type="entry name" value="Kinesin_motor_dom_sf"/>
</dbReference>
<gene>
    <name evidence="2" type="ORF">SCLCIDRAFT_23189</name>
</gene>
<dbReference type="InterPro" id="IPR027417">
    <property type="entry name" value="P-loop_NTPase"/>
</dbReference>